<evidence type="ECO:0000256" key="4">
    <source>
        <dbReference type="ARBA" id="ARBA00022692"/>
    </source>
</evidence>
<dbReference type="InterPro" id="IPR036942">
    <property type="entry name" value="Beta-barrel_TonB_sf"/>
</dbReference>
<evidence type="ECO:0000256" key="2">
    <source>
        <dbReference type="ARBA" id="ARBA00022448"/>
    </source>
</evidence>
<dbReference type="InterPro" id="IPR008969">
    <property type="entry name" value="CarboxyPept-like_regulatory"/>
</dbReference>
<accession>A0A1T4LKB7</accession>
<keyword evidence="5 10" id="KW-0732">Signal</keyword>
<evidence type="ECO:0000259" key="11">
    <source>
        <dbReference type="Pfam" id="PF07715"/>
    </source>
</evidence>
<reference evidence="12 13" key="1">
    <citation type="submission" date="2017-02" db="EMBL/GenBank/DDBJ databases">
        <authorList>
            <person name="Peterson S.W."/>
        </authorList>
    </citation>
    <scope>NUCLEOTIDE SEQUENCE [LARGE SCALE GENOMIC DNA]</scope>
    <source>
        <strain evidence="12 13">ATCC 700135</strain>
    </source>
</reference>
<evidence type="ECO:0000256" key="3">
    <source>
        <dbReference type="ARBA" id="ARBA00022452"/>
    </source>
</evidence>
<dbReference type="Proteomes" id="UP000189956">
    <property type="component" value="Unassembled WGS sequence"/>
</dbReference>
<comment type="subcellular location">
    <subcellularLocation>
        <location evidence="1 9">Cell outer membrane</location>
        <topology evidence="1 9">Multi-pass membrane protein</topology>
    </subcellularLocation>
</comment>
<keyword evidence="12" id="KW-0675">Receptor</keyword>
<protein>
    <submittedName>
        <fullName evidence="12">Outer membrane receptor proteins, mostly Fe transport</fullName>
    </submittedName>
</protein>
<dbReference type="PROSITE" id="PS52016">
    <property type="entry name" value="TONB_DEPENDENT_REC_3"/>
    <property type="match status" value="1"/>
</dbReference>
<proteinExistence type="inferred from homology"/>
<evidence type="ECO:0000256" key="1">
    <source>
        <dbReference type="ARBA" id="ARBA00004571"/>
    </source>
</evidence>
<evidence type="ECO:0000256" key="6">
    <source>
        <dbReference type="ARBA" id="ARBA00023077"/>
    </source>
</evidence>
<evidence type="ECO:0000256" key="7">
    <source>
        <dbReference type="ARBA" id="ARBA00023136"/>
    </source>
</evidence>
<dbReference type="GO" id="GO:0009279">
    <property type="term" value="C:cell outer membrane"/>
    <property type="evidence" value="ECO:0007669"/>
    <property type="project" value="UniProtKB-SubCell"/>
</dbReference>
<dbReference type="InterPro" id="IPR010917">
    <property type="entry name" value="TonB_rcpt_CS"/>
</dbReference>
<dbReference type="PANTHER" id="PTHR30069">
    <property type="entry name" value="TONB-DEPENDENT OUTER MEMBRANE RECEPTOR"/>
    <property type="match status" value="1"/>
</dbReference>
<keyword evidence="6" id="KW-0798">TonB box</keyword>
<dbReference type="EMBL" id="FUWL01000008">
    <property type="protein sequence ID" value="SJZ54968.1"/>
    <property type="molecule type" value="Genomic_DNA"/>
</dbReference>
<evidence type="ECO:0000256" key="8">
    <source>
        <dbReference type="ARBA" id="ARBA00023237"/>
    </source>
</evidence>
<dbReference type="Pfam" id="PF13715">
    <property type="entry name" value="CarbopepD_reg_2"/>
    <property type="match status" value="1"/>
</dbReference>
<keyword evidence="3 9" id="KW-1134">Transmembrane beta strand</keyword>
<organism evidence="12 13">
    <name type="scientific">Porphyromonas cangingivalis</name>
    <dbReference type="NCBI Taxonomy" id="36874"/>
    <lineage>
        <taxon>Bacteria</taxon>
        <taxon>Pseudomonadati</taxon>
        <taxon>Bacteroidota</taxon>
        <taxon>Bacteroidia</taxon>
        <taxon>Bacteroidales</taxon>
        <taxon>Porphyromonadaceae</taxon>
        <taxon>Porphyromonas</taxon>
    </lineage>
</organism>
<evidence type="ECO:0000256" key="5">
    <source>
        <dbReference type="ARBA" id="ARBA00022729"/>
    </source>
</evidence>
<feature type="domain" description="TonB-dependent receptor plug" evidence="11">
    <location>
        <begin position="114"/>
        <end position="221"/>
    </location>
</feature>
<dbReference type="PROSITE" id="PS01156">
    <property type="entry name" value="TONB_DEPENDENT_REC_2"/>
    <property type="match status" value="1"/>
</dbReference>
<dbReference type="GO" id="GO:0044718">
    <property type="term" value="P:siderophore transmembrane transport"/>
    <property type="evidence" value="ECO:0007669"/>
    <property type="project" value="TreeGrafter"/>
</dbReference>
<name>A0A1T4LKB7_PORCN</name>
<keyword evidence="4 9" id="KW-0812">Transmembrane</keyword>
<comment type="similarity">
    <text evidence="9">Belongs to the TonB-dependent receptor family.</text>
</comment>
<gene>
    <name evidence="12" type="ORF">SAMN02745205_01163</name>
</gene>
<dbReference type="PANTHER" id="PTHR30069:SF28">
    <property type="entry name" value="TONB-DEPENDENT RECEPTOR YNCD-RELATED"/>
    <property type="match status" value="1"/>
</dbReference>
<evidence type="ECO:0000313" key="13">
    <source>
        <dbReference type="Proteomes" id="UP000189956"/>
    </source>
</evidence>
<evidence type="ECO:0000256" key="9">
    <source>
        <dbReference type="PROSITE-ProRule" id="PRU01360"/>
    </source>
</evidence>
<feature type="chain" id="PRO_5011984224" evidence="10">
    <location>
        <begin position="19"/>
        <end position="856"/>
    </location>
</feature>
<dbReference type="SUPFAM" id="SSF49464">
    <property type="entry name" value="Carboxypeptidase regulatory domain-like"/>
    <property type="match status" value="1"/>
</dbReference>
<feature type="signal peptide" evidence="10">
    <location>
        <begin position="1"/>
        <end position="18"/>
    </location>
</feature>
<dbReference type="AlphaFoldDB" id="A0A1T4LKB7"/>
<dbReference type="Gene3D" id="2.170.130.10">
    <property type="entry name" value="TonB-dependent receptor, plug domain"/>
    <property type="match status" value="1"/>
</dbReference>
<keyword evidence="2 9" id="KW-0813">Transport</keyword>
<evidence type="ECO:0000256" key="10">
    <source>
        <dbReference type="SAM" id="SignalP"/>
    </source>
</evidence>
<keyword evidence="7 9" id="KW-0472">Membrane</keyword>
<dbReference type="GO" id="GO:0015344">
    <property type="term" value="F:siderophore uptake transmembrane transporter activity"/>
    <property type="evidence" value="ECO:0007669"/>
    <property type="project" value="TreeGrafter"/>
</dbReference>
<dbReference type="InterPro" id="IPR012910">
    <property type="entry name" value="Plug_dom"/>
</dbReference>
<keyword evidence="8 9" id="KW-0998">Cell outer membrane</keyword>
<dbReference type="Pfam" id="PF07715">
    <property type="entry name" value="Plug"/>
    <property type="match status" value="1"/>
</dbReference>
<dbReference type="SUPFAM" id="SSF56935">
    <property type="entry name" value="Porins"/>
    <property type="match status" value="1"/>
</dbReference>
<dbReference type="Gene3D" id="2.40.170.20">
    <property type="entry name" value="TonB-dependent receptor, beta-barrel domain"/>
    <property type="match status" value="1"/>
</dbReference>
<dbReference type="InterPro" id="IPR037066">
    <property type="entry name" value="Plug_dom_sf"/>
</dbReference>
<dbReference type="InterPro" id="IPR039426">
    <property type="entry name" value="TonB-dep_rcpt-like"/>
</dbReference>
<evidence type="ECO:0000313" key="12">
    <source>
        <dbReference type="EMBL" id="SJZ54968.1"/>
    </source>
</evidence>
<sequence>MSILTTMLVLMSSATLMAQVTVKGTLLEKGSNDPLMGITVMSGKTGTTTNVDGKFTLKVAKDATLTIRAVGFDTKTIKVGKAAEQDLGIIYLSPSAVGLQEVSVIASVVPKDRITPVPLSNVSIDKIETAAPNIEFPELLKSTPSVYVTKGGGGFGDSRINLRGFDSNNIGVLINGIPINDMESGKVYWSNWAGLSDVSSFIQVQRGLGASKLGLSSVGGTINMVTKSTDAKKGGSFYSGIGNDGYNKFTFNVSTGLMDNGWALTVAGARNGGNGYVNATSFLGWSYFINVSKVLNDAHRLSFTAFGAPQWHNQRGLMSRIEDIKNDPNRGRRNIGYGYINGKETTLAYNFYHKPQMSLNHYWDINEKSQLYTSVYASVARGGGRRIVGEKRNWMYFDRNTNLPTAETRLTNDGLIDYASIIADNRASNTGAKVIFANAINSHNWYGVLSTYNNKLSDRVKLTAGYDARFYQGIHRNVISDLLGADYYIEPQDPSKKLMYHAPYQALKVGDHVEYDNIGEVLWNGLFAQTEFTGERFNGFVSATLSHQGYRYRNLGGTAEPEALREKGESINSKWASYLPWSIKSGLSYKVNENNNLFVNAGYFTRAPYFRSVFFKYNSEINTGAKYEKVLTGEIGYGFRNENLKIDFNAYYTKWLDKGITRTLSNNEVANITGLNARHMGIELEATYNPFKTLELRGMLSLGDWIWSDDVDASIFDSSQTKIADIKAFIKGVHVGNSAQFTASLGANWEVFEGFKLNLNTNYFGKNYADFDPVNRTKESDKVDAWQLPNYMLVDLGASYKFKVGSLGATLYMNVDNLFDTEYIADARDGVRHDQNTALVYYGFGRTWATGLRINF</sequence>